<sequence>MTAPHFMMHHCQAGTGPSGLTGESALTDRFQPDFPHRRTSLNDPFDATAAHTVIAYARSRAVPGSQLALSPAAHAELLTNHTQLAALAEAVRAHLHAWPAAAALACPGLTVSACHQA</sequence>
<evidence type="ECO:0000313" key="1">
    <source>
        <dbReference type="EMBL" id="GAA3692730.1"/>
    </source>
</evidence>
<evidence type="ECO:0000313" key="2">
    <source>
        <dbReference type="Proteomes" id="UP001500752"/>
    </source>
</evidence>
<name>A0ABP7CPR7_9MICC</name>
<dbReference type="EMBL" id="BAABEO010000022">
    <property type="protein sequence ID" value="GAA3692730.1"/>
    <property type="molecule type" value="Genomic_DNA"/>
</dbReference>
<protein>
    <submittedName>
        <fullName evidence="1">Uncharacterized protein</fullName>
    </submittedName>
</protein>
<accession>A0ABP7CPR7</accession>
<reference evidence="2" key="1">
    <citation type="journal article" date="2019" name="Int. J. Syst. Evol. Microbiol.">
        <title>The Global Catalogue of Microorganisms (GCM) 10K type strain sequencing project: providing services to taxonomists for standard genome sequencing and annotation.</title>
        <authorList>
            <consortium name="The Broad Institute Genomics Platform"/>
            <consortium name="The Broad Institute Genome Sequencing Center for Infectious Disease"/>
            <person name="Wu L."/>
            <person name="Ma J."/>
        </authorList>
    </citation>
    <scope>NUCLEOTIDE SEQUENCE [LARGE SCALE GENOMIC DNA]</scope>
    <source>
        <strain evidence="2">JCM 30742</strain>
    </source>
</reference>
<gene>
    <name evidence="1" type="ORF">GCM10023081_32680</name>
</gene>
<dbReference type="Proteomes" id="UP001500752">
    <property type="component" value="Unassembled WGS sequence"/>
</dbReference>
<dbReference type="RefSeq" id="WP_345152413.1">
    <property type="nucleotide sequence ID" value="NZ_BAABEO010000022.1"/>
</dbReference>
<comment type="caution">
    <text evidence="1">The sequence shown here is derived from an EMBL/GenBank/DDBJ whole genome shotgun (WGS) entry which is preliminary data.</text>
</comment>
<keyword evidence="2" id="KW-1185">Reference proteome</keyword>
<proteinExistence type="predicted"/>
<organism evidence="1 2">
    <name type="scientific">Arthrobacter ginkgonis</name>
    <dbReference type="NCBI Taxonomy" id="1630594"/>
    <lineage>
        <taxon>Bacteria</taxon>
        <taxon>Bacillati</taxon>
        <taxon>Actinomycetota</taxon>
        <taxon>Actinomycetes</taxon>
        <taxon>Micrococcales</taxon>
        <taxon>Micrococcaceae</taxon>
        <taxon>Arthrobacter</taxon>
    </lineage>
</organism>